<organism evidence="2 3">
    <name type="scientific">Rhizophagus irregularis</name>
    <dbReference type="NCBI Taxonomy" id="588596"/>
    <lineage>
        <taxon>Eukaryota</taxon>
        <taxon>Fungi</taxon>
        <taxon>Fungi incertae sedis</taxon>
        <taxon>Mucoromycota</taxon>
        <taxon>Glomeromycotina</taxon>
        <taxon>Glomeromycetes</taxon>
        <taxon>Glomerales</taxon>
        <taxon>Glomeraceae</taxon>
        <taxon>Rhizophagus</taxon>
    </lineage>
</organism>
<sequence>MASTNTVIIDWSATPGNYFVQIDAYNRTPVADLYNYKPCHIISNNILTTKDILTYDIDIYLKFHERSLPSEEPLSSQTLSDEDEIALASSTPIFTTCDQDIPKDIIPDITPSTVITASSSLVDKDFPPVSYKSLEPYSQLDSSDDGRTIPKGRLAENTVSDTTTTPEDSTLSTIADTLLAHIPSPSTFSFLAFKKFLF</sequence>
<dbReference type="AlphaFoldDB" id="A0A2I1HEY4"/>
<evidence type="ECO:0000256" key="1">
    <source>
        <dbReference type="SAM" id="MobiDB-lite"/>
    </source>
</evidence>
<evidence type="ECO:0000313" key="3">
    <source>
        <dbReference type="Proteomes" id="UP000234323"/>
    </source>
</evidence>
<evidence type="ECO:0000313" key="2">
    <source>
        <dbReference type="EMBL" id="PKY57432.1"/>
    </source>
</evidence>
<feature type="region of interest" description="Disordered" evidence="1">
    <location>
        <begin position="137"/>
        <end position="168"/>
    </location>
</feature>
<reference evidence="2 3" key="1">
    <citation type="submission" date="2015-10" db="EMBL/GenBank/DDBJ databases">
        <title>Genome analyses suggest a sexual origin of heterokaryosis in a supposedly ancient asexual fungus.</title>
        <authorList>
            <person name="Ropars J."/>
            <person name="Sedzielewska K."/>
            <person name="Noel J."/>
            <person name="Charron P."/>
            <person name="Farinelli L."/>
            <person name="Marton T."/>
            <person name="Kruger M."/>
            <person name="Pelin A."/>
            <person name="Brachmann A."/>
            <person name="Corradi N."/>
        </authorList>
    </citation>
    <scope>NUCLEOTIDE SEQUENCE [LARGE SCALE GENOMIC DNA]</scope>
    <source>
        <strain evidence="2 3">A4</strain>
    </source>
</reference>
<feature type="compositionally biased region" description="Low complexity" evidence="1">
    <location>
        <begin position="158"/>
        <end position="168"/>
    </location>
</feature>
<proteinExistence type="predicted"/>
<comment type="caution">
    <text evidence="2">The sequence shown here is derived from an EMBL/GenBank/DDBJ whole genome shotgun (WGS) entry which is preliminary data.</text>
</comment>
<gene>
    <name evidence="2" type="ORF">RhiirA4_478491</name>
</gene>
<dbReference type="Proteomes" id="UP000234323">
    <property type="component" value="Unassembled WGS sequence"/>
</dbReference>
<name>A0A2I1HEY4_9GLOM</name>
<protein>
    <submittedName>
        <fullName evidence="2">Uncharacterized protein</fullName>
    </submittedName>
</protein>
<accession>A0A2I1HEY4</accession>
<dbReference type="EMBL" id="LLXI01002550">
    <property type="protein sequence ID" value="PKY57432.1"/>
    <property type="molecule type" value="Genomic_DNA"/>
</dbReference>
<keyword evidence="3" id="KW-1185">Reference proteome</keyword>